<dbReference type="AlphaFoldDB" id="A0A6C0KBS3"/>
<proteinExistence type="predicted"/>
<sequence length="446" mass="50934">MKLLVFPYDQWKGKITGPKRRMVSLAKQFRRAKGMDVRAPPSGVQPIKFNPSITLLRKKSKSCVYAVAYRAHFPSPKGYRGSVPRLAAPRTDTPKGRVGMWDFQFRNYWDGTGICEIEVFDDKIVIRKDVIPMKGGQLLDPRIVRQKVKGGGGTLFLQYSDYTWGQEKWDVKPTEVLKRCGEYWDELCIMIGTVPIRLDSKEGFAVKAKGHLICQDTSRRFEKNWAFVPDGRKTKTFQYSCGPLTYMRGITESNSRECIEVKAKSTFFMRLYKHLGNLVPGMSGNGIACTSPLQTFGTSYIGLGHIKLLYKNFKPKSRKGAHRFIGELAKRQNLNLQGASKWFKEGINMHQQYIYVMFMYTINRKTLELERVSDAWLPQSGVIPYFSTLVFPMAIEPFLGSQWALSVGISDHDSALLIMSSEEIRTRLRHKASSPVQNMEFNIVEC</sequence>
<organism evidence="1">
    <name type="scientific">viral metagenome</name>
    <dbReference type="NCBI Taxonomy" id="1070528"/>
    <lineage>
        <taxon>unclassified sequences</taxon>
        <taxon>metagenomes</taxon>
        <taxon>organismal metagenomes</taxon>
    </lineage>
</organism>
<reference evidence="1" key="1">
    <citation type="journal article" date="2020" name="Nature">
        <title>Giant virus diversity and host interactions through global metagenomics.</title>
        <authorList>
            <person name="Schulz F."/>
            <person name="Roux S."/>
            <person name="Paez-Espino D."/>
            <person name="Jungbluth S."/>
            <person name="Walsh D.A."/>
            <person name="Denef V.J."/>
            <person name="McMahon K.D."/>
            <person name="Konstantinidis K.T."/>
            <person name="Eloe-Fadrosh E.A."/>
            <person name="Kyrpides N.C."/>
            <person name="Woyke T."/>
        </authorList>
    </citation>
    <scope>NUCLEOTIDE SEQUENCE</scope>
    <source>
        <strain evidence="1">GVMAG-S-1102113-118</strain>
    </source>
</reference>
<name>A0A6C0KBS3_9ZZZZ</name>
<accession>A0A6C0KBS3</accession>
<dbReference type="EMBL" id="MN740841">
    <property type="protein sequence ID" value="QHU14526.1"/>
    <property type="molecule type" value="Genomic_DNA"/>
</dbReference>
<evidence type="ECO:0000313" key="1">
    <source>
        <dbReference type="EMBL" id="QHU14526.1"/>
    </source>
</evidence>
<protein>
    <submittedName>
        <fullName evidence="1">Uncharacterized protein</fullName>
    </submittedName>
</protein>